<dbReference type="OrthoDB" id="9805649at2"/>
<accession>Q3SND5</accession>
<organism evidence="2 3">
    <name type="scientific">Nitrobacter winogradskyi (strain ATCC 25391 / DSM 10237 / CIP 104748 / NCIMB 11846 / Nb-255)</name>
    <dbReference type="NCBI Taxonomy" id="323098"/>
    <lineage>
        <taxon>Bacteria</taxon>
        <taxon>Pseudomonadati</taxon>
        <taxon>Pseudomonadota</taxon>
        <taxon>Alphaproteobacteria</taxon>
        <taxon>Hyphomicrobiales</taxon>
        <taxon>Nitrobacteraceae</taxon>
        <taxon>Nitrobacter</taxon>
    </lineage>
</organism>
<dbReference type="PANTHER" id="PTHR30383:SF5">
    <property type="entry name" value="SGNH HYDROLASE-TYPE ESTERASE DOMAIN-CONTAINING PROTEIN"/>
    <property type="match status" value="1"/>
</dbReference>
<dbReference type="RefSeq" id="WP_011316128.1">
    <property type="nucleotide sequence ID" value="NC_007406.1"/>
</dbReference>
<dbReference type="InterPro" id="IPR036514">
    <property type="entry name" value="SGNH_hydro_sf"/>
</dbReference>
<dbReference type="eggNOG" id="COG2845">
    <property type="taxonomic scope" value="Bacteria"/>
</dbReference>
<dbReference type="Proteomes" id="UP000002531">
    <property type="component" value="Chromosome"/>
</dbReference>
<evidence type="ECO:0000313" key="3">
    <source>
        <dbReference type="Proteomes" id="UP000002531"/>
    </source>
</evidence>
<dbReference type="GO" id="GO:0004622">
    <property type="term" value="F:phosphatidylcholine lysophospholipase activity"/>
    <property type="evidence" value="ECO:0007669"/>
    <property type="project" value="TreeGrafter"/>
</dbReference>
<dbReference type="HOGENOM" id="CLU_497705_0_0_5"/>
<reference evidence="2 3" key="1">
    <citation type="journal article" date="2006" name="Appl. Environ. Microbiol.">
        <title>Genome sequence of the chemolithoautotrophic nitrite-oxidizing bacterium Nitrobacter winogradskyi Nb-255.</title>
        <authorList>
            <person name="Starkenburg S.R."/>
            <person name="Chain P.S."/>
            <person name="Sayavedra-Soto L.A."/>
            <person name="Hauser L."/>
            <person name="Land M.L."/>
            <person name="Larimer F.W."/>
            <person name="Malfatti S.A."/>
            <person name="Klotz M.G."/>
            <person name="Bottomley P.J."/>
            <person name="Arp D.J."/>
            <person name="Hickey W.J."/>
        </authorList>
    </citation>
    <scope>NUCLEOTIDE SEQUENCE [LARGE SCALE GENOMIC DNA]</scope>
    <source>
        <strain evidence="3">ATCC 25391 / DSM 10237 / CIP 104748 / NCIMB 11846 / Nb-255</strain>
    </source>
</reference>
<dbReference type="InterPro" id="IPR051532">
    <property type="entry name" value="Ester_Hydrolysis_Enzymes"/>
</dbReference>
<keyword evidence="3" id="KW-1185">Reference proteome</keyword>
<sequence>MSGPRSLLRRLTQRGPWIALAIVIATLVAAPASAQLFDFGFDRPARRGGGGGGGGWFGSDNPFFAPFQQPPQRQPQQQQQRPAENYSHAPPPEKRDTVSERNVLVLGDAMADWLAYGLEDALSETSDMGVIRKHKTVSGLIRYQPKGEPADWAAAAKAILATENPDAIVVMLGLQDRMSIREAPEKEKSGKPDDRKADVDKKEGSNTGKADEAAADSDGKPADSEQSPDETADQPAASRTKSARSPNGVAEFRSDRWVELYSRKVDNMITVLKSKGVPVFWVALPAVRGTKSTADMLFLNSLYRDAADKAGITYVDIWDGFVDEAGRYIQQGPDFEGQIRRLRSYDGVFFTKAGSRKLAHYVEREITRVMAARSGPIAIPVEPGTPDTDVKPGQPAPRPLAGPIVPLVASSFGSDRLLGGPGSHPAAIDALAARTLVRGEPLSAPAGRADDFAWPRREVGLEPAKGDPPVAAAPEGAGAASAAKPNRPRPAPSAQQAQSNGPSGSRVFSPAQAGRSQASPRPPADFGLPGFFSDLFSR</sequence>
<dbReference type="SUPFAM" id="SSF52266">
    <property type="entry name" value="SGNH hydrolase"/>
    <property type="match status" value="1"/>
</dbReference>
<proteinExistence type="predicted"/>
<evidence type="ECO:0000313" key="2">
    <source>
        <dbReference type="EMBL" id="ABA06206.1"/>
    </source>
</evidence>
<dbReference type="PANTHER" id="PTHR30383">
    <property type="entry name" value="THIOESTERASE 1/PROTEASE 1/LYSOPHOSPHOLIPASE L1"/>
    <property type="match status" value="1"/>
</dbReference>
<feature type="region of interest" description="Disordered" evidence="1">
    <location>
        <begin position="180"/>
        <end position="248"/>
    </location>
</feature>
<protein>
    <recommendedName>
        <fullName evidence="4">SGNH hydrolase-type esterase domain-containing protein</fullName>
    </recommendedName>
</protein>
<dbReference type="Gene3D" id="3.40.50.1110">
    <property type="entry name" value="SGNH hydrolase"/>
    <property type="match status" value="1"/>
</dbReference>
<feature type="compositionally biased region" description="Basic and acidic residues" evidence="1">
    <location>
        <begin position="180"/>
        <end position="223"/>
    </location>
</feature>
<dbReference type="KEGG" id="nwi:Nwi_2956"/>
<feature type="region of interest" description="Disordered" evidence="1">
    <location>
        <begin position="460"/>
        <end position="538"/>
    </location>
</feature>
<dbReference type="EMBL" id="CP000115">
    <property type="protein sequence ID" value="ABA06206.1"/>
    <property type="molecule type" value="Genomic_DNA"/>
</dbReference>
<feature type="region of interest" description="Disordered" evidence="1">
    <location>
        <begin position="377"/>
        <end position="399"/>
    </location>
</feature>
<feature type="compositionally biased region" description="Low complexity" evidence="1">
    <location>
        <begin position="74"/>
        <end position="83"/>
    </location>
</feature>
<feature type="compositionally biased region" description="Low complexity" evidence="1">
    <location>
        <begin position="467"/>
        <end position="483"/>
    </location>
</feature>
<feature type="compositionally biased region" description="Polar residues" evidence="1">
    <location>
        <begin position="493"/>
        <end position="503"/>
    </location>
</feature>
<name>Q3SND5_NITWN</name>
<evidence type="ECO:0008006" key="4">
    <source>
        <dbReference type="Google" id="ProtNLM"/>
    </source>
</evidence>
<evidence type="ECO:0000256" key="1">
    <source>
        <dbReference type="SAM" id="MobiDB-lite"/>
    </source>
</evidence>
<dbReference type="STRING" id="323098.Nwi_2956"/>
<dbReference type="AlphaFoldDB" id="Q3SND5"/>
<dbReference type="Pfam" id="PF04311">
    <property type="entry name" value="DUF459"/>
    <property type="match status" value="2"/>
</dbReference>
<feature type="compositionally biased region" description="Gly residues" evidence="1">
    <location>
        <begin position="48"/>
        <end position="57"/>
    </location>
</feature>
<feature type="region of interest" description="Disordered" evidence="1">
    <location>
        <begin position="48"/>
        <end position="98"/>
    </location>
</feature>
<gene>
    <name evidence="2" type="ordered locus">Nwi_2956</name>
</gene>
<dbReference type="InterPro" id="IPR007407">
    <property type="entry name" value="DUF459"/>
</dbReference>